<sequence length="421" mass="47137">MSSKKKQLNRNKQNLLKYDKITIGTPKSTTARVSRSTTPPSDISYTSYLYNFTYHDLKEATKNFLPELFLGEGGFGSVYKGWIVPNERSRVEIPIAVKTLNINGFQGHKEWEAEINHLGALRHPNLVKLVGYCIENEHRVLVYEFMPRGSLENYLFKRRTTPLTWGVRMKIMLGAAKGLAFLHEEAKKPLIYRDFKTSNILLDSEFNAKLSDFGLAKDAPVGDKTHVSTEVIGTQGYVDPEYAMTGHLTSKNDVYSFGVVLLEMLTGRKAIDGRRPENEQVLVEWVKPFLKNYGGEYFQIMDPKLQGQYSKRAAYRAIKIAVNCIYVEQKLRPLMSEVVKDLKNILDYNDMPGSPLPPPPLSSKGSDAGSSSSHAGRGANKYDLNAASSSSAMSTPNHFQGSPLRFTPPFLSPISHYGGNP</sequence>
<comment type="caution">
    <text evidence="1">The sequence shown here is derived from an EMBL/GenBank/DDBJ whole genome shotgun (WGS) entry which is preliminary data.</text>
</comment>
<protein>
    <submittedName>
        <fullName evidence="1">Uncharacterized protein</fullName>
    </submittedName>
</protein>
<organism evidence="1 2">
    <name type="scientific">Trifolium pratense</name>
    <name type="common">Red clover</name>
    <dbReference type="NCBI Taxonomy" id="57577"/>
    <lineage>
        <taxon>Eukaryota</taxon>
        <taxon>Viridiplantae</taxon>
        <taxon>Streptophyta</taxon>
        <taxon>Embryophyta</taxon>
        <taxon>Tracheophyta</taxon>
        <taxon>Spermatophyta</taxon>
        <taxon>Magnoliopsida</taxon>
        <taxon>eudicotyledons</taxon>
        <taxon>Gunneridae</taxon>
        <taxon>Pentapetalae</taxon>
        <taxon>rosids</taxon>
        <taxon>fabids</taxon>
        <taxon>Fabales</taxon>
        <taxon>Fabaceae</taxon>
        <taxon>Papilionoideae</taxon>
        <taxon>50 kb inversion clade</taxon>
        <taxon>NPAAA clade</taxon>
        <taxon>Hologalegina</taxon>
        <taxon>IRL clade</taxon>
        <taxon>Trifolieae</taxon>
        <taxon>Trifolium</taxon>
    </lineage>
</organism>
<dbReference type="EMBL" id="CASHSV030000513">
    <property type="protein sequence ID" value="CAJ2665638.1"/>
    <property type="molecule type" value="Genomic_DNA"/>
</dbReference>
<reference evidence="1" key="1">
    <citation type="submission" date="2023-10" db="EMBL/GenBank/DDBJ databases">
        <authorList>
            <person name="Rodriguez Cubillos JULIANA M."/>
            <person name="De Vega J."/>
        </authorList>
    </citation>
    <scope>NUCLEOTIDE SEQUENCE</scope>
</reference>
<dbReference type="Proteomes" id="UP001177021">
    <property type="component" value="Unassembled WGS sequence"/>
</dbReference>
<accession>A0ACB0L8B9</accession>
<gene>
    <name evidence="1" type="ORF">MILVUS5_LOCUS30571</name>
</gene>
<proteinExistence type="predicted"/>
<evidence type="ECO:0000313" key="2">
    <source>
        <dbReference type="Proteomes" id="UP001177021"/>
    </source>
</evidence>
<evidence type="ECO:0000313" key="1">
    <source>
        <dbReference type="EMBL" id="CAJ2665638.1"/>
    </source>
</evidence>
<keyword evidence="2" id="KW-1185">Reference proteome</keyword>
<name>A0ACB0L8B9_TRIPR</name>